<organism evidence="1 2">
    <name type="scientific">Pusillibacter faecalis</name>
    <dbReference type="NCBI Taxonomy" id="2714358"/>
    <lineage>
        <taxon>Bacteria</taxon>
        <taxon>Bacillati</taxon>
        <taxon>Bacillota</taxon>
        <taxon>Clostridia</taxon>
        <taxon>Eubacteriales</taxon>
        <taxon>Oscillospiraceae</taxon>
        <taxon>Pusillibacter</taxon>
    </lineage>
</organism>
<name>A0A810QDA8_9FIRM</name>
<reference evidence="1" key="1">
    <citation type="submission" date="2020-09" db="EMBL/GenBank/DDBJ databases">
        <title>New species isolated from human feces.</title>
        <authorList>
            <person name="Kitahara M."/>
            <person name="Shigeno Y."/>
            <person name="Shime M."/>
            <person name="Matsumoto Y."/>
            <person name="Nakamura S."/>
            <person name="Motooka D."/>
            <person name="Fukuoka S."/>
            <person name="Nishikawa H."/>
            <person name="Benno Y."/>
        </authorList>
    </citation>
    <scope>NUCLEOTIDE SEQUENCE</scope>
    <source>
        <strain evidence="1">MM59</strain>
    </source>
</reference>
<evidence type="ECO:0000313" key="2">
    <source>
        <dbReference type="Proteomes" id="UP000679848"/>
    </source>
</evidence>
<evidence type="ECO:0000313" key="1">
    <source>
        <dbReference type="EMBL" id="BCK84565.1"/>
    </source>
</evidence>
<protein>
    <submittedName>
        <fullName evidence="1">Uncharacterized protein</fullName>
    </submittedName>
</protein>
<dbReference type="RefSeq" id="WP_213543215.1">
    <property type="nucleotide sequence ID" value="NZ_AP023420.1"/>
</dbReference>
<dbReference type="AlphaFoldDB" id="A0A810QDA8"/>
<accession>A0A810QDA8</accession>
<dbReference type="KEGG" id="pfaa:MM59RIKEN_18840"/>
<sequence>MQEFMFGHYRLSVDVEATRAYYAAHPESWITCECEGCRNFAAALGTLPRAVVDFFKAMGLDPAKPAELCYYQGTEQDLSGGGWYHLAGTVLEGSSQSGDCEVFPAGWYDLAEGFSVGFKNSCDLLPDDFPRPCFQMEFNHQMPWVLEVPNPYIYE</sequence>
<proteinExistence type="predicted"/>
<gene>
    <name evidence="1" type="ORF">MM59RIKEN_18840</name>
</gene>
<dbReference type="Proteomes" id="UP000679848">
    <property type="component" value="Chromosome"/>
</dbReference>
<keyword evidence="2" id="KW-1185">Reference proteome</keyword>
<dbReference type="EMBL" id="AP023420">
    <property type="protein sequence ID" value="BCK84565.1"/>
    <property type="molecule type" value="Genomic_DNA"/>
</dbReference>